<protein>
    <submittedName>
        <fullName evidence="1">Uncharacterized protein</fullName>
    </submittedName>
</protein>
<dbReference type="SUPFAM" id="SSF69304">
    <property type="entry name" value="Tricorn protease N-terminal domain"/>
    <property type="match status" value="1"/>
</dbReference>
<sequence length="1305" mass="147342">MKRLFLVILILCVYLLGFSGAIDPIAEETKSLTELNKAYNAAIENLAKKAGLLSSGADHFVNALYSKDTLLNRLREDVRESIKSIEEARKKGASDEEMSKLLLAYQKVKLRENKQLMAIAESSLYSSMDYALAEGLKSSLVTAQEVVSDFLSNWKSILEPILKGDFKGVLKNAILQIIDSTYKITFIDYVKRNHGATDRIANYWWKSYFVDPFTLSDEKKLVDEVLTSASDELKEKLKEKLTERVKIEIIKKGEELSREALEKTVKEKAEGILKNLIETPSLLIELFAKYYNVVDFQLMFNDLAINEIGFLKEIKRIVGEDVAEINRCYFDNAYFIRRRRAFDNGKSNATEKISEPKVIAGTEKRVLPEVVIEKVEKAVENKDPLASIAIVETIEEEIKIVASQYESEGIPSTQKSIDLIEELFVRLETDEITSGVFYEETQRIVGSYNSALNASVFQMNRETDRLREKGEISVQEYNDRKKYVQEESAKQSGKLESCVADLYLTIEDNKNAFRESFIHVYEEINVKKEISALNSETSGQISAYVELYSLKTGIVIAGSWFASCSDLIHSFGDDKSSLGRDFLKRLYSDSPDVKLIESGWIIEGLDALLGKEMEATHEIIDGAAAIREELADLFNRVPAYCYSDAKGNNEFSAEISGFDSSLISLRNRTQALMEKSKILDEWKYLLEEKNSMTIAYLEASLILQNGKLDIFTTFLDILLRDFGNLEKEYLSKWTEKIATMVETVADLWSEGISVEQAEESLRIAAGSTDSVEEQFISWNELKSELYDLKKEIDYLEYHGVPQLDISEKDVSSELLRSLIFENKSLKKRAGVVNAEFESAALNDGTYDLKLGLNEFTDRIIDYEKYPDNTLSGSLESNIRYMIRSALIQKEGMAFSLSLDSQLVKGLAAGDLEKSLALCSEFRSFLQTVTKRKEASAVANRSLNTSLDSLEIWLSQIEDKGGFTTSDRKAELLAFLDSSVEEATEIFRSYGFIYSRWTNERDVGIRQRIENLTVLETNNASWQPDVLATDLRVIERPSNLIQGELIWLDVAERGYPSQRFAISTDGKYFLLEMSRGSDPSTRFRTIDLSTGEFDVFPLPAEALEIILTEQYRFDWDSDGRLLIFSYAGTGIVIEASGDFQEFSYNAIEGMEFFGHDCSGRYGLFSEPRGKLYVLDNEGSSMIQFGITYSTNTLQWVQGQGTVFFVNENNEIELFTASNETVSKPGTVFSASSCAVLPGGKWLLYGDAFELKALRIDNAETVSMMKLLDSSEELIAGVFPLPGNRVALLWINHGEKFDYGVQVCTVE</sequence>
<reference evidence="1 2" key="1">
    <citation type="journal article" date="2018" name="Nat. Biotechnol.">
        <title>A standardized bacterial taxonomy based on genome phylogeny substantially revises the tree of life.</title>
        <authorList>
            <person name="Parks D.H."/>
            <person name="Chuvochina M."/>
            <person name="Waite D.W."/>
            <person name="Rinke C."/>
            <person name="Skarshewski A."/>
            <person name="Chaumeil P.A."/>
            <person name="Hugenholtz P."/>
        </authorList>
    </citation>
    <scope>NUCLEOTIDE SEQUENCE [LARGE SCALE GENOMIC DNA]</scope>
    <source>
        <strain evidence="1">UBA9905</strain>
    </source>
</reference>
<dbReference type="Proteomes" id="UP000264215">
    <property type="component" value="Unassembled WGS sequence"/>
</dbReference>
<name>A0A3D3TM80_9BACT</name>
<proteinExistence type="predicted"/>
<organism evidence="1 2">
    <name type="scientific">Mesotoga infera</name>
    <dbReference type="NCBI Taxonomy" id="1236046"/>
    <lineage>
        <taxon>Bacteria</taxon>
        <taxon>Thermotogati</taxon>
        <taxon>Thermotogota</taxon>
        <taxon>Thermotogae</taxon>
        <taxon>Kosmotogales</taxon>
        <taxon>Kosmotogaceae</taxon>
        <taxon>Mesotoga</taxon>
    </lineage>
</organism>
<comment type="caution">
    <text evidence="1">The sequence shown here is derived from an EMBL/GenBank/DDBJ whole genome shotgun (WGS) entry which is preliminary data.</text>
</comment>
<evidence type="ECO:0000313" key="2">
    <source>
        <dbReference type="Proteomes" id="UP000264215"/>
    </source>
</evidence>
<accession>A0A3D3TM80</accession>
<evidence type="ECO:0000313" key="1">
    <source>
        <dbReference type="EMBL" id="HCO70254.1"/>
    </source>
</evidence>
<gene>
    <name evidence="1" type="ORF">DIT26_06735</name>
</gene>
<dbReference type="EMBL" id="DQBS01000153">
    <property type="protein sequence ID" value="HCO70254.1"/>
    <property type="molecule type" value="Genomic_DNA"/>
</dbReference>